<keyword evidence="2" id="KW-1185">Reference proteome</keyword>
<proteinExistence type="predicted"/>
<accession>A0A418VHT1</accession>
<dbReference type="Proteomes" id="UP000286287">
    <property type="component" value="Unassembled WGS sequence"/>
</dbReference>
<evidence type="ECO:0000313" key="1">
    <source>
        <dbReference type="EMBL" id="RJF75595.1"/>
    </source>
</evidence>
<reference evidence="1 2" key="1">
    <citation type="submission" date="2018-09" db="EMBL/GenBank/DDBJ databases">
        <authorList>
            <person name="Zhu H."/>
        </authorList>
    </citation>
    <scope>NUCLEOTIDE SEQUENCE [LARGE SCALE GENOMIC DNA]</scope>
    <source>
        <strain evidence="1 2">K2S05-167</strain>
    </source>
</reference>
<comment type="caution">
    <text evidence="1">The sequence shown here is derived from an EMBL/GenBank/DDBJ whole genome shotgun (WGS) entry which is preliminary data.</text>
</comment>
<evidence type="ECO:0000313" key="2">
    <source>
        <dbReference type="Proteomes" id="UP000286287"/>
    </source>
</evidence>
<protein>
    <submittedName>
        <fullName evidence="1">Uncharacterized protein</fullName>
    </submittedName>
</protein>
<name>A0A418VHT1_9DEIO</name>
<sequence length="99" mass="11165">MLVEKADFQTLLASNREIERLRNGMRVVVSAVKLVEKHPDDQDTVNHLIEVVMALGITPTLATSQGHTPVDFQDVPPLEDEDEVLDPAEARRVARWENH</sequence>
<dbReference type="AlphaFoldDB" id="A0A418VHT1"/>
<dbReference type="EMBL" id="QYUJ01000004">
    <property type="protein sequence ID" value="RJF75595.1"/>
    <property type="molecule type" value="Genomic_DNA"/>
</dbReference>
<gene>
    <name evidence="1" type="ORF">D3875_00670</name>
</gene>
<organism evidence="1 2">
    <name type="scientific">Deinococcus cavernae</name>
    <dbReference type="NCBI Taxonomy" id="2320857"/>
    <lineage>
        <taxon>Bacteria</taxon>
        <taxon>Thermotogati</taxon>
        <taxon>Deinococcota</taxon>
        <taxon>Deinococci</taxon>
        <taxon>Deinococcales</taxon>
        <taxon>Deinococcaceae</taxon>
        <taxon>Deinococcus</taxon>
    </lineage>
</organism>